<organism evidence="1 2">
    <name type="scientific">Neisseria musculi</name>
    <dbReference type="NCBI Taxonomy" id="1815583"/>
    <lineage>
        <taxon>Bacteria</taxon>
        <taxon>Pseudomonadati</taxon>
        <taxon>Pseudomonadota</taxon>
        <taxon>Betaproteobacteria</taxon>
        <taxon>Neisseriales</taxon>
        <taxon>Neisseriaceae</taxon>
        <taxon>Neisseria</taxon>
    </lineage>
</organism>
<evidence type="ECO:0000313" key="2">
    <source>
        <dbReference type="Proteomes" id="UP000516412"/>
    </source>
</evidence>
<evidence type="ECO:0000313" key="1">
    <source>
        <dbReference type="EMBL" id="QNT58307.2"/>
    </source>
</evidence>
<gene>
    <name evidence="1" type="ORF">H7A79_2513</name>
</gene>
<sequence length="842" mass="89693">MTKPLSMFLKSLAESNEAEAVSDAPVSRPAKPEPVRHTDAEAERKVAPVESTAAFEPVRPAREKTAALPFEEMPDLVSPVVEPALLAAEPMMTTPFAMKSVPVEPVLVKRGAVGYQEKETAKEPAVGAAAEKNAAAVAVKETVAAQSEIQPQAIAAAVSAKKMVATAKITINQPLSGLYAPALNVKPSLFIKQKPQIASETVAAAAIENAAEPTVQTAFETTDAAKAAAGAVVTETNVPVVETIAAEAEQAAAVVEARKAEAAQAVIAEVGGQPAIAALETTESETVAAEAEQAATVVEARKAEAALMAGEAEEIPATAISVAESETTLSVSERAAEKLAAAAAVYAGQKAAAASRKIALPKLPKITASKISMPKVSVPKTTQSRAAFKTAVKPIRLALLSISSVPAVAAVGRFWQNKPVRWSILGLMLPVSGMVAAYAVNDPKPRPELYRAERVMEELPPVYVESGTFQGSYWAQEAVEPGDSLTDVLQRMGVSDEEIREVLARNSIDRSMIQLRAGQSVNVRFDASGNITDVQFFNDDDNGFRDLVALEKVNGKWRTSTSAVEMETMPTLRAVQVRTSARGALAQAGVPVEVRESLNEIFHDIVNVDDLTNGDSIRLLYNSMYFRGQEMATGDILAAEVVKKGKTYQAYYYSQGKGDEESGSYYDQNGKSLRLHEGFNVKPVDYVRISSPYGVRLHPVLRTVKMHTGIDYAAATGTPIRATADGELTFKGWQGGYGNTVILQHSNGIETLYAHMSAFSAARGRVKAGEVIGYVGSTGRSTGPHLHYEVRKNGQHMNPTAIALPTPKLTPANMAEFRKQQQAHTATMAAVRNLPVTVTQLD</sequence>
<accession>A0ACD0ZJE3</accession>
<reference evidence="1" key="1">
    <citation type="submission" date="2024-06" db="EMBL/GenBank/DDBJ databases">
        <title>Complete Genome Sequence of mouse commensal type strain Neisseria musculi.</title>
        <authorList>
            <person name="Thapa E."/>
            <person name="Aluvathingal J."/>
            <person name="Nadendla S."/>
            <person name="Mehta A."/>
            <person name="Tettelin H."/>
            <person name="Weyand N.J."/>
        </authorList>
    </citation>
    <scope>NUCLEOTIDE SEQUENCE</scope>
    <source>
        <strain evidence="1">NW831</strain>
    </source>
</reference>
<name>A0ACD0ZJE3_9NEIS</name>
<proteinExistence type="predicted"/>
<dbReference type="Proteomes" id="UP000516412">
    <property type="component" value="Chromosome"/>
</dbReference>
<dbReference type="EMBL" id="CP060414">
    <property type="protein sequence ID" value="QNT58307.2"/>
    <property type="molecule type" value="Genomic_DNA"/>
</dbReference>
<protein>
    <submittedName>
        <fullName evidence="1">Peptidase M23 family protein</fullName>
    </submittedName>
</protein>
<keyword evidence="2" id="KW-1185">Reference proteome</keyword>